<dbReference type="RefSeq" id="WP_003081068.1">
    <property type="nucleotide sequence ID" value="NZ_AEUW02000001.1"/>
</dbReference>
<dbReference type="InterPro" id="IPR036291">
    <property type="entry name" value="NAD(P)-bd_dom_sf"/>
</dbReference>
<sequence>MVYNDLRGKAAVITGGSKGIGDPAEAAAMAAWLVSDKSSYTGLTLFVNGGMILYPAFQDGKG</sequence>
<evidence type="ECO:0000313" key="2">
    <source>
        <dbReference type="Proteomes" id="UP000003573"/>
    </source>
</evidence>
<comment type="caution">
    <text evidence="1">The sequence shown here is derived from an EMBL/GenBank/DDBJ whole genome shotgun (WGS) entry which is preliminary data.</text>
</comment>
<dbReference type="EMBL" id="AEUW02000001">
    <property type="protein sequence ID" value="EHJ52714.1"/>
    <property type="molecule type" value="Genomic_DNA"/>
</dbReference>
<dbReference type="STRING" id="764298.STRMA_1053"/>
<dbReference type="eggNOG" id="COG1028">
    <property type="taxonomic scope" value="Bacteria"/>
</dbReference>
<gene>
    <name evidence="1" type="ORF">STRMA_1053</name>
</gene>
<reference evidence="1 2" key="1">
    <citation type="journal article" date="2014" name="Int. J. Syst. Evol. Microbiol.">
        <title>Phylogenomics and the dynamic genome evolution of the genus Streptococcus.</title>
        <authorList>
            <consortium name="The Broad Institute Genome Sequencing Platform"/>
            <person name="Richards V.P."/>
            <person name="Palmer S.R."/>
            <person name="Pavinski Bitar P.D."/>
            <person name="Qin X."/>
            <person name="Weinstock G.M."/>
            <person name="Highlander S.K."/>
            <person name="Town C.D."/>
            <person name="Burne R.A."/>
            <person name="Stanhope M.J."/>
        </authorList>
    </citation>
    <scope>NUCLEOTIDE SEQUENCE [LARGE SCALE GENOMIC DNA]</scope>
    <source>
        <strain evidence="1 2">NCTC 11558</strain>
    </source>
</reference>
<dbReference type="SUPFAM" id="SSF51735">
    <property type="entry name" value="NAD(P)-binding Rossmann-fold domains"/>
    <property type="match status" value="1"/>
</dbReference>
<dbReference type="AlphaFoldDB" id="G5JUR3"/>
<accession>G5JUR3</accession>
<proteinExistence type="predicted"/>
<protein>
    <submittedName>
        <fullName evidence="1">Glucose 1-dehydrogenase family protein</fullName>
    </submittedName>
</protein>
<name>G5JUR3_9STRE</name>
<keyword evidence="2" id="KW-1185">Reference proteome</keyword>
<organism evidence="1 2">
    <name type="scientific">Streptococcus macacae NCTC 11558</name>
    <dbReference type="NCBI Taxonomy" id="764298"/>
    <lineage>
        <taxon>Bacteria</taxon>
        <taxon>Bacillati</taxon>
        <taxon>Bacillota</taxon>
        <taxon>Bacilli</taxon>
        <taxon>Lactobacillales</taxon>
        <taxon>Streptococcaceae</taxon>
        <taxon>Streptococcus</taxon>
    </lineage>
</organism>
<dbReference type="Proteomes" id="UP000003573">
    <property type="component" value="Unassembled WGS sequence"/>
</dbReference>
<evidence type="ECO:0000313" key="1">
    <source>
        <dbReference type="EMBL" id="EHJ52714.1"/>
    </source>
</evidence>